<organism evidence="2 3">
    <name type="scientific">Wallemia hederae</name>
    <dbReference type="NCBI Taxonomy" id="1540922"/>
    <lineage>
        <taxon>Eukaryota</taxon>
        <taxon>Fungi</taxon>
        <taxon>Dikarya</taxon>
        <taxon>Basidiomycota</taxon>
        <taxon>Wallemiomycotina</taxon>
        <taxon>Wallemiomycetes</taxon>
        <taxon>Wallemiales</taxon>
        <taxon>Wallemiaceae</taxon>
        <taxon>Wallemia</taxon>
    </lineage>
</organism>
<evidence type="ECO:0000313" key="3">
    <source>
        <dbReference type="Proteomes" id="UP000310189"/>
    </source>
</evidence>
<gene>
    <name evidence="2" type="ORF">E3P99_02998</name>
</gene>
<dbReference type="AlphaFoldDB" id="A0A4T0FJD3"/>
<keyword evidence="3" id="KW-1185">Reference proteome</keyword>
<evidence type="ECO:0000313" key="2">
    <source>
        <dbReference type="EMBL" id="TIA87715.1"/>
    </source>
</evidence>
<dbReference type="Pfam" id="PF01906">
    <property type="entry name" value="YbjQ_1"/>
    <property type="match status" value="1"/>
</dbReference>
<dbReference type="EMBL" id="SPNW01000049">
    <property type="protein sequence ID" value="TIA87715.1"/>
    <property type="molecule type" value="Genomic_DNA"/>
</dbReference>
<dbReference type="SUPFAM" id="SSF117782">
    <property type="entry name" value="YbjQ-like"/>
    <property type="match status" value="1"/>
</dbReference>
<accession>A0A4T0FJD3</accession>
<comment type="caution">
    <text evidence="2">The sequence shown here is derived from an EMBL/GenBank/DDBJ whole genome shotgun (WGS) entry which is preliminary data.</text>
</comment>
<proteinExistence type="predicted"/>
<dbReference type="InterPro" id="IPR035439">
    <property type="entry name" value="UPF0145_dom_sf"/>
</dbReference>
<evidence type="ECO:0000256" key="1">
    <source>
        <dbReference type="SAM" id="MobiDB-lite"/>
    </source>
</evidence>
<reference evidence="2 3" key="1">
    <citation type="submission" date="2019-03" db="EMBL/GenBank/DDBJ databases">
        <title>Sequencing 23 genomes of Wallemia ichthyophaga.</title>
        <authorList>
            <person name="Gostincar C."/>
        </authorList>
    </citation>
    <scope>NUCLEOTIDE SEQUENCE [LARGE SCALE GENOMIC DNA]</scope>
    <source>
        <strain evidence="2 3">EXF-5753</strain>
    </source>
</reference>
<dbReference type="Proteomes" id="UP000310189">
    <property type="component" value="Unassembled WGS sequence"/>
</dbReference>
<feature type="region of interest" description="Disordered" evidence="1">
    <location>
        <begin position="1"/>
        <end position="76"/>
    </location>
</feature>
<evidence type="ECO:0008006" key="4">
    <source>
        <dbReference type="Google" id="ProtNLM"/>
    </source>
</evidence>
<sequence length="193" mass="21520">MSAQLQRAQSQSNKSESGGSPVPPTPTTPGSRMERKPSWHENALFRRPSMQNRPSLAMSVSDVSTPAISSGPPSPTDVDLLTIEEVFTHWHVREILGAAFTSVVEEMDKQIPSDVDAKTKRETIRNKSQKYRERALDQLKDTARARGGNAVIGVKLEYSPSLEMDGHRFYEWVASGTVVTLQKRPQFARLDSR</sequence>
<dbReference type="InterPro" id="IPR002765">
    <property type="entry name" value="UPF0145_YbjQ-like"/>
</dbReference>
<dbReference type="OrthoDB" id="3345210at2759"/>
<name>A0A4T0FJD3_9BASI</name>
<feature type="compositionally biased region" description="Polar residues" evidence="1">
    <location>
        <begin position="1"/>
        <end position="16"/>
    </location>
</feature>
<protein>
    <recommendedName>
        <fullName evidence="4">Heavy metal-binding domain-containing protein</fullName>
    </recommendedName>
</protein>
<dbReference type="Gene3D" id="3.30.110.70">
    <property type="entry name" value="Hypothetical protein apc22750. Chain B"/>
    <property type="match status" value="1"/>
</dbReference>